<dbReference type="InterPro" id="IPR003010">
    <property type="entry name" value="C-N_Hydrolase"/>
</dbReference>
<dbReference type="CDD" id="cd04301">
    <property type="entry name" value="NAT_SF"/>
    <property type="match status" value="1"/>
</dbReference>
<proteinExistence type="inferred from homology"/>
<dbReference type="Proteomes" id="UP000249645">
    <property type="component" value="Unassembled WGS sequence"/>
</dbReference>
<dbReference type="AlphaFoldDB" id="A0A2W5ENJ3"/>
<evidence type="ECO:0000313" key="3">
    <source>
        <dbReference type="EMBL" id="PZP42840.1"/>
    </source>
</evidence>
<dbReference type="InterPro" id="IPR001110">
    <property type="entry name" value="UPF0012_CS"/>
</dbReference>
<dbReference type="InterPro" id="IPR036526">
    <property type="entry name" value="C-N_Hydrolase_sf"/>
</dbReference>
<feature type="non-terminal residue" evidence="3">
    <location>
        <position position="1"/>
    </location>
</feature>
<evidence type="ECO:0000313" key="4">
    <source>
        <dbReference type="Proteomes" id="UP000249645"/>
    </source>
</evidence>
<comment type="similarity">
    <text evidence="1">Belongs to the carbon-nitrogen hydrolase superfamily. NIT1/NIT2 family.</text>
</comment>
<dbReference type="SUPFAM" id="SSF55729">
    <property type="entry name" value="Acyl-CoA N-acyltransferases (Nat)"/>
    <property type="match status" value="1"/>
</dbReference>
<accession>A0A2W5ENJ3</accession>
<evidence type="ECO:0000259" key="2">
    <source>
        <dbReference type="PROSITE" id="PS50263"/>
    </source>
</evidence>
<dbReference type="PROSITE" id="PS50263">
    <property type="entry name" value="CN_HYDROLASE"/>
    <property type="match status" value="1"/>
</dbReference>
<dbReference type="InterPro" id="IPR016181">
    <property type="entry name" value="Acyl_CoA_acyltransferase"/>
</dbReference>
<protein>
    <submittedName>
        <fullName evidence="3">Carbon-nitrogen hydrolase</fullName>
    </submittedName>
</protein>
<feature type="domain" description="CN hydrolase" evidence="2">
    <location>
        <begin position="131"/>
        <end position="386"/>
    </location>
</feature>
<gene>
    <name evidence="3" type="ORF">DI598_16450</name>
</gene>
<name>A0A2W5ENJ3_9SPHI</name>
<dbReference type="GO" id="GO:0016787">
    <property type="term" value="F:hydrolase activity"/>
    <property type="evidence" value="ECO:0007669"/>
    <property type="project" value="UniProtKB-KW"/>
</dbReference>
<dbReference type="PANTHER" id="PTHR23088">
    <property type="entry name" value="NITRILASE-RELATED"/>
    <property type="match status" value="1"/>
</dbReference>
<dbReference type="EMBL" id="QFOI01000405">
    <property type="protein sequence ID" value="PZP42840.1"/>
    <property type="molecule type" value="Genomic_DNA"/>
</dbReference>
<dbReference type="PROSITE" id="PS01227">
    <property type="entry name" value="UPF0012"/>
    <property type="match status" value="1"/>
</dbReference>
<evidence type="ECO:0000256" key="1">
    <source>
        <dbReference type="ARBA" id="ARBA00010613"/>
    </source>
</evidence>
<comment type="caution">
    <text evidence="3">The sequence shown here is derived from an EMBL/GenBank/DDBJ whole genome shotgun (WGS) entry which is preliminary data.</text>
</comment>
<reference evidence="3 4" key="1">
    <citation type="submission" date="2017-11" db="EMBL/GenBank/DDBJ databases">
        <title>Infants hospitalized years apart are colonized by the same room-sourced microbial strains.</title>
        <authorList>
            <person name="Brooks B."/>
            <person name="Olm M.R."/>
            <person name="Firek B.A."/>
            <person name="Baker R."/>
            <person name="Thomas B.C."/>
            <person name="Morowitz M.J."/>
            <person name="Banfield J.F."/>
        </authorList>
    </citation>
    <scope>NUCLEOTIDE SEQUENCE [LARGE SCALE GENOMIC DNA]</scope>
    <source>
        <strain evidence="3">S2_009_000_R2_76</strain>
    </source>
</reference>
<dbReference type="Pfam" id="PF00795">
    <property type="entry name" value="CN_hydrolase"/>
    <property type="match status" value="1"/>
</dbReference>
<dbReference type="Gene3D" id="3.40.630.30">
    <property type="match status" value="1"/>
</dbReference>
<dbReference type="SUPFAM" id="SSF56317">
    <property type="entry name" value="Carbon-nitrogen hydrolase"/>
    <property type="match status" value="1"/>
</dbReference>
<sequence length="418" mass="47808">NTHIDEGDTLYGIEVFVAPAYRSLRLGRRLYDGRKELCEKLNLKSIVIGGRIPNYHLYSKEFTPLQYINKVRAKEIYDPVLTFQLSNDFHIVKVLVNYLPDDEESEKYAVLLKWNNIFYSEKKSTLNDSNIRIGLVQWQMRLFATMEDFYQQVEFFVNALSGYQSDFAVFPELFNSPLLAEYNHLSTHDAMRRLAEKTEDIKLHMSELAIAKNINIIAGSMPLLEDGLLYNVSYLLHRNGDIDEYRKIHITPYESNYYGIVGGNKLPVFNTDCGPIGILICYDVEFPELPRLMAQRGMKILFVPYLTDTQNAFTRVSNCAAARAIENECYVAITGSVGNLPGVNNMDIQFGQSMVFTPSEFAFPSNGIKGEATPNTEMTLIVDVDLNPLKDLHHFGSVKNLLDRRTDLYEIVWKGNKK</sequence>
<organism evidence="3 4">
    <name type="scientific">Pseudopedobacter saltans</name>
    <dbReference type="NCBI Taxonomy" id="151895"/>
    <lineage>
        <taxon>Bacteria</taxon>
        <taxon>Pseudomonadati</taxon>
        <taxon>Bacteroidota</taxon>
        <taxon>Sphingobacteriia</taxon>
        <taxon>Sphingobacteriales</taxon>
        <taxon>Sphingobacteriaceae</taxon>
        <taxon>Pseudopedobacter</taxon>
    </lineage>
</organism>
<dbReference type="PANTHER" id="PTHR23088:SF50">
    <property type="entry name" value="HYDROLASE YHCX"/>
    <property type="match status" value="1"/>
</dbReference>
<dbReference type="CDD" id="cd07574">
    <property type="entry name" value="nitrilase_Rim1_like"/>
    <property type="match status" value="1"/>
</dbReference>
<keyword evidence="3" id="KW-0378">Hydrolase</keyword>
<dbReference type="Gene3D" id="3.60.110.10">
    <property type="entry name" value="Carbon-nitrogen hydrolase"/>
    <property type="match status" value="1"/>
</dbReference>